<proteinExistence type="predicted"/>
<organism evidence="1 2">
    <name type="scientific">Symbiobacterium thermophilum</name>
    <dbReference type="NCBI Taxonomy" id="2734"/>
    <lineage>
        <taxon>Bacteria</taxon>
        <taxon>Bacillati</taxon>
        <taxon>Bacillota</taxon>
        <taxon>Clostridia</taxon>
        <taxon>Eubacteriales</taxon>
        <taxon>Symbiobacteriaceae</taxon>
        <taxon>Symbiobacterium</taxon>
    </lineage>
</organism>
<dbReference type="GO" id="GO:0030246">
    <property type="term" value="F:carbohydrate binding"/>
    <property type="evidence" value="ECO:0007669"/>
    <property type="project" value="InterPro"/>
</dbReference>
<dbReference type="AlphaFoldDB" id="A0A953I0D0"/>
<protein>
    <submittedName>
        <fullName evidence="1">Uncharacterized protein</fullName>
    </submittedName>
</protein>
<sequence length="314" mass="32691">MLGDPAGNGDLMPLEGAEVQLADLSAATDPLGQVVFDGLPYGAYTALATAVNPLTGADPLSGTGAAQITAEQPEATITIVLTWPPRPLPPPQEAQPEPETPTGSLTVRVVDASARNGGREVPIAGAIVIVGDRAGYTDRAGELHLTELPLGDYTVYAESGDPTDPEGPIRSGQTRVRLTEEEPHRVVVIRLMWEQTEPVFDVAPGSIAGRICAPRTGAARVWATRESGETVGTAVAATGRIGIWLDYTLSDLAPGVWTLTLQNPGDRPVSQQVIVQPGQVTLARDFTLACTGDGLTPPPHLGYYVAGGLLLASG</sequence>
<evidence type="ECO:0000313" key="2">
    <source>
        <dbReference type="Proteomes" id="UP000732377"/>
    </source>
</evidence>
<reference evidence="1" key="1">
    <citation type="submission" date="2017-11" db="EMBL/GenBank/DDBJ databases">
        <title>Three new genomes from thermophilic consortium.</title>
        <authorList>
            <person name="Quaggio R."/>
            <person name="Amgarten D."/>
            <person name="Setubal J.C."/>
        </authorList>
    </citation>
    <scope>NUCLEOTIDE SEQUENCE</scope>
    <source>
        <strain evidence="1">ZCTH01-B2</strain>
    </source>
</reference>
<gene>
    <name evidence="1" type="ORF">CWE10_00540</name>
</gene>
<dbReference type="InterPro" id="IPR013784">
    <property type="entry name" value="Carb-bd-like_fold"/>
</dbReference>
<dbReference type="Gene3D" id="2.60.40.1120">
    <property type="entry name" value="Carboxypeptidase-like, regulatory domain"/>
    <property type="match status" value="1"/>
</dbReference>
<accession>A0A953I0D0</accession>
<dbReference type="SUPFAM" id="SSF49452">
    <property type="entry name" value="Starch-binding domain-like"/>
    <property type="match status" value="1"/>
</dbReference>
<evidence type="ECO:0000313" key="1">
    <source>
        <dbReference type="EMBL" id="MBY6274696.1"/>
    </source>
</evidence>
<dbReference type="Proteomes" id="UP000732377">
    <property type="component" value="Unassembled WGS sequence"/>
</dbReference>
<dbReference type="EMBL" id="PIUK01000002">
    <property type="protein sequence ID" value="MBY6274696.1"/>
    <property type="molecule type" value="Genomic_DNA"/>
</dbReference>
<name>A0A953I0D0_SYMTR</name>
<comment type="caution">
    <text evidence="1">The sequence shown here is derived from an EMBL/GenBank/DDBJ whole genome shotgun (WGS) entry which is preliminary data.</text>
</comment>